<protein>
    <submittedName>
        <fullName evidence="2">Uncharacterized protein</fullName>
    </submittedName>
</protein>
<reference evidence="2 3" key="1">
    <citation type="submission" date="2023-07" db="EMBL/GenBank/DDBJ databases">
        <title>Sequencing the genomes of 1000 actinobacteria strains.</title>
        <authorList>
            <person name="Klenk H.-P."/>
        </authorList>
    </citation>
    <scope>NUCLEOTIDE SEQUENCE [LARGE SCALE GENOMIC DNA]</scope>
    <source>
        <strain evidence="2 3">DSM 46740</strain>
    </source>
</reference>
<dbReference type="RefSeq" id="WP_307558422.1">
    <property type="nucleotide sequence ID" value="NZ_JAUSQU010000001.1"/>
</dbReference>
<accession>A0ABT9QAY7</accession>
<evidence type="ECO:0000256" key="1">
    <source>
        <dbReference type="SAM" id="Phobius"/>
    </source>
</evidence>
<feature type="transmembrane region" description="Helical" evidence="1">
    <location>
        <begin position="40"/>
        <end position="58"/>
    </location>
</feature>
<keyword evidence="1" id="KW-0812">Transmembrane</keyword>
<gene>
    <name evidence="2" type="ORF">J2853_003143</name>
</gene>
<dbReference type="EMBL" id="JAUSQU010000001">
    <property type="protein sequence ID" value="MDP9843932.1"/>
    <property type="molecule type" value="Genomic_DNA"/>
</dbReference>
<keyword evidence="1" id="KW-0472">Membrane</keyword>
<sequence length="122" mass="13192">MNKSKQRSNKREKRLRAQRFRNMKAQARRNTADRSVFPKFASYTVVGVAAIWGVVLLVAPGLEWLTAAGMASMLVCFVALAILRHMGMPSKNGLPISVVASVSGIMGISFIIVSEILKAGGS</sequence>
<proteinExistence type="predicted"/>
<dbReference type="Proteomes" id="UP001225356">
    <property type="component" value="Unassembled WGS sequence"/>
</dbReference>
<comment type="caution">
    <text evidence="2">The sequence shown here is derived from an EMBL/GenBank/DDBJ whole genome shotgun (WGS) entry which is preliminary data.</text>
</comment>
<organism evidence="2 3">
    <name type="scientific">Streptosporangium lutulentum</name>
    <dbReference type="NCBI Taxonomy" id="1461250"/>
    <lineage>
        <taxon>Bacteria</taxon>
        <taxon>Bacillati</taxon>
        <taxon>Actinomycetota</taxon>
        <taxon>Actinomycetes</taxon>
        <taxon>Streptosporangiales</taxon>
        <taxon>Streptosporangiaceae</taxon>
        <taxon>Streptosporangium</taxon>
    </lineage>
</organism>
<keyword evidence="1" id="KW-1133">Transmembrane helix</keyword>
<feature type="transmembrane region" description="Helical" evidence="1">
    <location>
        <begin position="64"/>
        <end position="83"/>
    </location>
</feature>
<evidence type="ECO:0000313" key="2">
    <source>
        <dbReference type="EMBL" id="MDP9843932.1"/>
    </source>
</evidence>
<name>A0ABT9QAY7_9ACTN</name>
<feature type="transmembrane region" description="Helical" evidence="1">
    <location>
        <begin position="95"/>
        <end position="117"/>
    </location>
</feature>
<keyword evidence="3" id="KW-1185">Reference proteome</keyword>
<evidence type="ECO:0000313" key="3">
    <source>
        <dbReference type="Proteomes" id="UP001225356"/>
    </source>
</evidence>